<keyword evidence="6" id="KW-1185">Reference proteome</keyword>
<dbReference type="OrthoDB" id="796548at2"/>
<keyword evidence="2" id="KW-0238">DNA-binding</keyword>
<dbReference type="Proteomes" id="UP000287527">
    <property type="component" value="Unassembled WGS sequence"/>
</dbReference>
<evidence type="ECO:0000256" key="3">
    <source>
        <dbReference type="ARBA" id="ARBA00023163"/>
    </source>
</evidence>
<feature type="domain" description="Peptidase S24/S26A/S26B/S26C" evidence="4">
    <location>
        <begin position="121"/>
        <end position="236"/>
    </location>
</feature>
<dbReference type="CDD" id="cd06529">
    <property type="entry name" value="S24_LexA-like"/>
    <property type="match status" value="1"/>
</dbReference>
<gene>
    <name evidence="5" type="ORF">EPI11_17480</name>
</gene>
<evidence type="ECO:0000313" key="6">
    <source>
        <dbReference type="Proteomes" id="UP000287527"/>
    </source>
</evidence>
<dbReference type="RefSeq" id="WP_128391285.1">
    <property type="nucleotide sequence ID" value="NZ_SBII01000016.1"/>
</dbReference>
<reference evidence="5 6" key="1">
    <citation type="submission" date="2019-01" db="EMBL/GenBank/DDBJ databases">
        <title>Flavobacterium sp. nov.,isolated from freshwater.</title>
        <authorList>
            <person name="Zhang R."/>
            <person name="Du Z.-J."/>
        </authorList>
    </citation>
    <scope>NUCLEOTIDE SEQUENCE [LARGE SCALE GENOMIC DNA]</scope>
    <source>
        <strain evidence="5 6">1E403</strain>
    </source>
</reference>
<dbReference type="SUPFAM" id="SSF51306">
    <property type="entry name" value="LexA/Signal peptidase"/>
    <property type="match status" value="1"/>
</dbReference>
<keyword evidence="1" id="KW-0805">Transcription regulation</keyword>
<sequence length="250" mass="28318">MTDKEKILQYLEYKGISKNKFYIKTGLSVGFLDSGSSLGVDKLRLIIDNYHDFNVDWLLSGEGEMIKTKNAENVTNSNSHKNSHILSTEPNIQKNVTVSKDFRLKTDKNRETQVIPLYSMEATAGLVKLLDNIHSQTPIDFISIPNLPNCDGALFVTGDSMYPLLKSGDIIAYKQIHDIENDIFWGEMYLLSIDVGGEELVTIKYVQKSEKEGYIKLVSQNRHHQDKDVKISKIRALAIIKASVRYNVMS</sequence>
<name>A0A3S3Q7J5_9FLAO</name>
<evidence type="ECO:0000256" key="2">
    <source>
        <dbReference type="ARBA" id="ARBA00023125"/>
    </source>
</evidence>
<dbReference type="InterPro" id="IPR015927">
    <property type="entry name" value="Peptidase_S24_S26A/B/C"/>
</dbReference>
<dbReference type="GO" id="GO:0003677">
    <property type="term" value="F:DNA binding"/>
    <property type="evidence" value="ECO:0007669"/>
    <property type="project" value="UniProtKB-KW"/>
</dbReference>
<dbReference type="Gene3D" id="2.10.109.10">
    <property type="entry name" value="Umud Fragment, subunit A"/>
    <property type="match status" value="1"/>
</dbReference>
<organism evidence="5 6">
    <name type="scientific">Flavobacterium cerinum</name>
    <dbReference type="NCBI Taxonomy" id="2502784"/>
    <lineage>
        <taxon>Bacteria</taxon>
        <taxon>Pseudomonadati</taxon>
        <taxon>Bacteroidota</taxon>
        <taxon>Flavobacteriia</taxon>
        <taxon>Flavobacteriales</taxon>
        <taxon>Flavobacteriaceae</taxon>
        <taxon>Flavobacterium</taxon>
    </lineage>
</organism>
<dbReference type="InterPro" id="IPR036286">
    <property type="entry name" value="LexA/Signal_pep-like_sf"/>
</dbReference>
<keyword evidence="3" id="KW-0804">Transcription</keyword>
<dbReference type="InterPro" id="IPR039418">
    <property type="entry name" value="LexA-like"/>
</dbReference>
<dbReference type="Pfam" id="PF00717">
    <property type="entry name" value="Peptidase_S24"/>
    <property type="match status" value="1"/>
</dbReference>
<evidence type="ECO:0000313" key="5">
    <source>
        <dbReference type="EMBL" id="RWW91833.1"/>
    </source>
</evidence>
<evidence type="ECO:0000256" key="1">
    <source>
        <dbReference type="ARBA" id="ARBA00023015"/>
    </source>
</evidence>
<protein>
    <submittedName>
        <fullName evidence="5">LexA family transcriptional regulator</fullName>
    </submittedName>
</protein>
<comment type="caution">
    <text evidence="5">The sequence shown here is derived from an EMBL/GenBank/DDBJ whole genome shotgun (WGS) entry which is preliminary data.</text>
</comment>
<dbReference type="PANTHER" id="PTHR40661">
    <property type="match status" value="1"/>
</dbReference>
<dbReference type="EMBL" id="SBII01000016">
    <property type="protein sequence ID" value="RWW91833.1"/>
    <property type="molecule type" value="Genomic_DNA"/>
</dbReference>
<accession>A0A3S3Q7J5</accession>
<evidence type="ECO:0000259" key="4">
    <source>
        <dbReference type="Pfam" id="PF00717"/>
    </source>
</evidence>
<dbReference type="AlphaFoldDB" id="A0A3S3Q7J5"/>
<proteinExistence type="predicted"/>
<dbReference type="PANTHER" id="PTHR40661:SF1">
    <property type="entry name" value="HTH CRO_C1-TYPE DOMAIN-CONTAINING PROTEIN"/>
    <property type="match status" value="1"/>
</dbReference>